<evidence type="ECO:0008006" key="3">
    <source>
        <dbReference type="Google" id="ProtNLM"/>
    </source>
</evidence>
<evidence type="ECO:0000313" key="2">
    <source>
        <dbReference type="Proteomes" id="UP000321947"/>
    </source>
</evidence>
<comment type="caution">
    <text evidence="1">The sequence shown here is derived from an EMBL/GenBank/DDBJ whole genome shotgun (WGS) entry which is preliminary data.</text>
</comment>
<organism evidence="1 2">
    <name type="scientific">Cucumis melo var. makuwa</name>
    <name type="common">Oriental melon</name>
    <dbReference type="NCBI Taxonomy" id="1194695"/>
    <lineage>
        <taxon>Eukaryota</taxon>
        <taxon>Viridiplantae</taxon>
        <taxon>Streptophyta</taxon>
        <taxon>Embryophyta</taxon>
        <taxon>Tracheophyta</taxon>
        <taxon>Spermatophyta</taxon>
        <taxon>Magnoliopsida</taxon>
        <taxon>eudicotyledons</taxon>
        <taxon>Gunneridae</taxon>
        <taxon>Pentapetalae</taxon>
        <taxon>rosids</taxon>
        <taxon>fabids</taxon>
        <taxon>Cucurbitales</taxon>
        <taxon>Cucurbitaceae</taxon>
        <taxon>Benincaseae</taxon>
        <taxon>Cucumis</taxon>
    </lineage>
</organism>
<accession>A0A5D3C981</accession>
<dbReference type="Proteomes" id="UP000321947">
    <property type="component" value="Unassembled WGS sequence"/>
</dbReference>
<evidence type="ECO:0000313" key="1">
    <source>
        <dbReference type="EMBL" id="TYK07728.1"/>
    </source>
</evidence>
<proteinExistence type="predicted"/>
<sequence length="159" mass="18230">MYGIERQKKLGATVFEGSTDPTDTERHVQRQVLSEHILEAKRDEFLGLKQGSLSVAEYERKYTELSRYADVIVAFESDKCRRFEIEEKIVVELSRGSSIASRFSGREQQRFTPGVKIELSVPDRLPYFAEAPISIASRWLELYIESVCVSSRSPLYVCL</sequence>
<reference evidence="1 2" key="1">
    <citation type="submission" date="2019-08" db="EMBL/GenBank/DDBJ databases">
        <title>Draft genome sequences of two oriental melons (Cucumis melo L. var makuwa).</title>
        <authorList>
            <person name="Kwon S.-Y."/>
        </authorList>
    </citation>
    <scope>NUCLEOTIDE SEQUENCE [LARGE SCALE GENOMIC DNA]</scope>
    <source>
        <strain evidence="2">cv. Chang Bougi</strain>
        <tissue evidence="1">Leaf</tissue>
    </source>
</reference>
<gene>
    <name evidence="1" type="ORF">E5676_scaffold105G001580</name>
</gene>
<dbReference type="AlphaFoldDB" id="A0A5D3C981"/>
<name>A0A5D3C981_CUCMM</name>
<protein>
    <recommendedName>
        <fullName evidence="3">Retrotransposon gag domain-containing protein</fullName>
    </recommendedName>
</protein>
<dbReference type="EMBL" id="SSTD01013124">
    <property type="protein sequence ID" value="TYK07728.1"/>
    <property type="molecule type" value="Genomic_DNA"/>
</dbReference>